<dbReference type="GO" id="GO:0005938">
    <property type="term" value="C:cell cortex"/>
    <property type="evidence" value="ECO:0007669"/>
    <property type="project" value="UniProtKB-ARBA"/>
</dbReference>
<feature type="region of interest" description="Disordered" evidence="3">
    <location>
        <begin position="760"/>
        <end position="795"/>
    </location>
</feature>
<dbReference type="InterPro" id="IPR010472">
    <property type="entry name" value="FH3_dom"/>
</dbReference>
<feature type="compositionally biased region" description="Basic and acidic residues" evidence="3">
    <location>
        <begin position="955"/>
        <end position="966"/>
    </location>
</feature>
<dbReference type="Proteomes" id="UP000284842">
    <property type="component" value="Unassembled WGS sequence"/>
</dbReference>
<feature type="region of interest" description="Disordered" evidence="3">
    <location>
        <begin position="937"/>
        <end position="966"/>
    </location>
</feature>
<reference evidence="5 6" key="1">
    <citation type="journal article" date="2018" name="Evol. Lett.">
        <title>Horizontal gene cluster transfer increased hallucinogenic mushroom diversity.</title>
        <authorList>
            <person name="Reynolds H.T."/>
            <person name="Vijayakumar V."/>
            <person name="Gluck-Thaler E."/>
            <person name="Korotkin H.B."/>
            <person name="Matheny P.B."/>
            <person name="Slot J.C."/>
        </authorList>
    </citation>
    <scope>NUCLEOTIDE SEQUENCE [LARGE SCALE GENOMIC DNA]</scope>
    <source>
        <strain evidence="5 6">2629</strain>
    </source>
</reference>
<dbReference type="Pfam" id="PF06371">
    <property type="entry name" value="Drf_GBD"/>
    <property type="match status" value="1"/>
</dbReference>
<dbReference type="SUPFAM" id="SSF48371">
    <property type="entry name" value="ARM repeat"/>
    <property type="match status" value="1"/>
</dbReference>
<feature type="domain" description="GBD/FH3" evidence="4">
    <location>
        <begin position="204"/>
        <end position="600"/>
    </location>
</feature>
<dbReference type="GO" id="GO:0043332">
    <property type="term" value="C:mating projection tip"/>
    <property type="evidence" value="ECO:0007669"/>
    <property type="project" value="TreeGrafter"/>
</dbReference>
<dbReference type="GO" id="GO:0051016">
    <property type="term" value="P:barbed-end actin filament capping"/>
    <property type="evidence" value="ECO:0007669"/>
    <property type="project" value="TreeGrafter"/>
</dbReference>
<protein>
    <recommendedName>
        <fullName evidence="4">GBD/FH3 domain-containing protein</fullName>
    </recommendedName>
</protein>
<feature type="compositionally biased region" description="Polar residues" evidence="3">
    <location>
        <begin position="897"/>
        <end position="909"/>
    </location>
</feature>
<dbReference type="EMBL" id="NHTK01006076">
    <property type="protein sequence ID" value="PPQ65095.1"/>
    <property type="molecule type" value="Genomic_DNA"/>
</dbReference>
<dbReference type="Pfam" id="PF06367">
    <property type="entry name" value="Drf_FH3"/>
    <property type="match status" value="1"/>
</dbReference>
<accession>A0A409VFS6</accession>
<feature type="compositionally biased region" description="Polar residues" evidence="3">
    <location>
        <begin position="54"/>
        <end position="66"/>
    </location>
</feature>
<evidence type="ECO:0000313" key="6">
    <source>
        <dbReference type="Proteomes" id="UP000284842"/>
    </source>
</evidence>
<name>A0A409VFS6_9AGAR</name>
<feature type="coiled-coil region" evidence="2">
    <location>
        <begin position="658"/>
        <end position="710"/>
    </location>
</feature>
<dbReference type="PANTHER" id="PTHR47102:SF2">
    <property type="entry name" value="PROTEIN BNI1"/>
    <property type="match status" value="1"/>
</dbReference>
<feature type="non-terminal residue" evidence="5">
    <location>
        <position position="966"/>
    </location>
</feature>
<dbReference type="GO" id="GO:0051017">
    <property type="term" value="P:actin filament bundle assembly"/>
    <property type="evidence" value="ECO:0007669"/>
    <property type="project" value="TreeGrafter"/>
</dbReference>
<keyword evidence="2" id="KW-0175">Coiled coil</keyword>
<comment type="caution">
    <text evidence="5">The sequence shown here is derived from an EMBL/GenBank/DDBJ whole genome shotgun (WGS) entry which is preliminary data.</text>
</comment>
<evidence type="ECO:0000313" key="5">
    <source>
        <dbReference type="EMBL" id="PPQ65095.1"/>
    </source>
</evidence>
<proteinExistence type="inferred from homology"/>
<feature type="region of interest" description="Disordered" evidence="3">
    <location>
        <begin position="826"/>
        <end position="909"/>
    </location>
</feature>
<dbReference type="GO" id="GO:0003779">
    <property type="term" value="F:actin binding"/>
    <property type="evidence" value="ECO:0007669"/>
    <property type="project" value="InterPro"/>
</dbReference>
<dbReference type="InterPro" id="IPR051661">
    <property type="entry name" value="Actin_filament_regulator"/>
</dbReference>
<dbReference type="AlphaFoldDB" id="A0A409VFS6"/>
<dbReference type="Gene3D" id="1.25.10.10">
    <property type="entry name" value="Leucine-rich Repeat Variant"/>
    <property type="match status" value="1"/>
</dbReference>
<dbReference type="GO" id="GO:0031267">
    <property type="term" value="F:small GTPase binding"/>
    <property type="evidence" value="ECO:0007669"/>
    <property type="project" value="InterPro"/>
</dbReference>
<dbReference type="SMART" id="SM01140">
    <property type="entry name" value="Drf_GBD"/>
    <property type="match status" value="1"/>
</dbReference>
<evidence type="ECO:0000256" key="3">
    <source>
        <dbReference type="SAM" id="MobiDB-lite"/>
    </source>
</evidence>
<feature type="region of interest" description="Disordered" evidence="3">
    <location>
        <begin position="1"/>
        <end position="39"/>
    </location>
</feature>
<organism evidence="5 6">
    <name type="scientific">Panaeolus cyanescens</name>
    <dbReference type="NCBI Taxonomy" id="181874"/>
    <lineage>
        <taxon>Eukaryota</taxon>
        <taxon>Fungi</taxon>
        <taxon>Dikarya</taxon>
        <taxon>Basidiomycota</taxon>
        <taxon>Agaricomycotina</taxon>
        <taxon>Agaricomycetes</taxon>
        <taxon>Agaricomycetidae</taxon>
        <taxon>Agaricales</taxon>
        <taxon>Agaricineae</taxon>
        <taxon>Galeropsidaceae</taxon>
        <taxon>Panaeolus</taxon>
    </lineage>
</organism>
<dbReference type="InterPro" id="IPR010473">
    <property type="entry name" value="GTPase-bd"/>
</dbReference>
<dbReference type="GO" id="GO:1903475">
    <property type="term" value="P:mitotic actomyosin contractile ring assembly"/>
    <property type="evidence" value="ECO:0007669"/>
    <property type="project" value="TreeGrafter"/>
</dbReference>
<dbReference type="GO" id="GO:0032153">
    <property type="term" value="C:cell division site"/>
    <property type="evidence" value="ECO:0007669"/>
    <property type="project" value="UniProtKB-ARBA"/>
</dbReference>
<feature type="compositionally biased region" description="Polar residues" evidence="3">
    <location>
        <begin position="876"/>
        <end position="889"/>
    </location>
</feature>
<dbReference type="PANTHER" id="PTHR47102">
    <property type="entry name" value="PROTEIN BNI1"/>
    <property type="match status" value="1"/>
</dbReference>
<dbReference type="STRING" id="181874.A0A409VFS6"/>
<dbReference type="InParanoid" id="A0A409VFS6"/>
<dbReference type="SMART" id="SM01139">
    <property type="entry name" value="Drf_FH3"/>
    <property type="match status" value="1"/>
</dbReference>
<gene>
    <name evidence="5" type="ORF">CVT24_003056</name>
</gene>
<dbReference type="Gene3D" id="1.10.238.150">
    <property type="entry name" value="Formin, FH3 diaphanous domain"/>
    <property type="match status" value="1"/>
</dbReference>
<keyword evidence="6" id="KW-1185">Reference proteome</keyword>
<dbReference type="InterPro" id="IPR011989">
    <property type="entry name" value="ARM-like"/>
</dbReference>
<dbReference type="InterPro" id="IPR014768">
    <property type="entry name" value="GBD/FH3_dom"/>
</dbReference>
<feature type="region of interest" description="Disordered" evidence="3">
    <location>
        <begin position="47"/>
        <end position="66"/>
    </location>
</feature>
<dbReference type="PROSITE" id="PS51232">
    <property type="entry name" value="GBD_FH3"/>
    <property type="match status" value="1"/>
</dbReference>
<evidence type="ECO:0000259" key="4">
    <source>
        <dbReference type="PROSITE" id="PS51232"/>
    </source>
</evidence>
<feature type="region of interest" description="Disordered" evidence="3">
    <location>
        <begin position="72"/>
        <end position="192"/>
    </location>
</feature>
<dbReference type="InterPro" id="IPR016024">
    <property type="entry name" value="ARM-type_fold"/>
</dbReference>
<evidence type="ECO:0000256" key="2">
    <source>
        <dbReference type="SAM" id="Coils"/>
    </source>
</evidence>
<comment type="similarity">
    <text evidence="1">Belongs to the formin homology family. BNI1 subfamily.</text>
</comment>
<feature type="compositionally biased region" description="Polar residues" evidence="3">
    <location>
        <begin position="131"/>
        <end position="189"/>
    </location>
</feature>
<feature type="compositionally biased region" description="Polar residues" evidence="3">
    <location>
        <begin position="89"/>
        <end position="103"/>
    </location>
</feature>
<sequence length="966" mass="107422">MSTLLNRMKGRPRQSSVSAQDLNERSIPYDKLSTPIRSPPLVGTLSQGIKGISAPNTNPDLTANGTEFNKYSMQRSRQERERVSESFFPRQNSPNPSISTDSTLFDDAARSIVSPSKPTMRQPASARLTRQEVSSPSPSRQNMDFGQYATQGHRSSTRPNSGMTLRSESNRTSAYAMSLSTSESGSHSPFSLHHRHHAETFNFPRPKDDAEIEVLFENVKRERGFSDLSMLNIDQKWHIVYNDEQIRWNEERQREEQSRKQQESGQAGAIMDTPEWYIRKFVDKTITAKQVGSLAVSLRTKEVGWFAKFISTQGTLVLAQTLQNLSRKGSTRSNAEMTLEYEIAKCLRLITNAASNYPDAFSHATMPTLIASSLNSPYIPTRKIILEILIYLAVSRNAEAHPQVLAALETLSISNNDTHGSFDYWFKSMEQSLSGRGKMGSLVGASEEVRKAGSDGILNDYALTNLYLISAILTIDDFDLRLHYRSQMESAGLRRIFELCSAFSVSAIDMQIDNIETIFRNDEQALRERLDQDILKDLGNPQDVYNAIFHKTQGTMAHQYFLSIMQHLLLIREEGSPLVHYYQLLDSMVTDVVLNKKLAGAEQRVGLSVERLIAQFNESERLQSVEGETTELRALVGRLKLEKEGLEAEVAQGHDGLVGNLKDQIASLEQKLAVSRETTTRMQSRMEAQKKEDEEKIAQLEAQIMELFRMLKEVGKGVETILDGGSMDRKALVQTLEKSFQRNKTISILEGKESMKRRKELAAVGVAQQEEDDDPEATPRKPATGGKGAGNKPAAMKLVDENGRISQFMDADDDDARDQVQQQLAVGAKMYSPQMGTLQSARSIRGSPRRPDRPPLGSDISKGGSLLAPRAEDATSIASTELSRSSSPTNEDESDFGRSTTRSGLTEDTVVTSIDGEAIMGQSAPPGSFADQLQKHFLNRSKSLRDNQSTHGSAHGKESKELPAVP</sequence>
<evidence type="ECO:0000256" key="1">
    <source>
        <dbReference type="ARBA" id="ARBA00037935"/>
    </source>
</evidence>
<dbReference type="GO" id="GO:0015629">
    <property type="term" value="C:actin cytoskeleton"/>
    <property type="evidence" value="ECO:0007669"/>
    <property type="project" value="UniProtKB-ARBA"/>
</dbReference>
<dbReference type="OrthoDB" id="1104827at2759"/>